<dbReference type="InterPro" id="IPR002513">
    <property type="entry name" value="Tn3_Tnp_DDE_dom"/>
</dbReference>
<dbReference type="InterPro" id="IPR047653">
    <property type="entry name" value="Tn3-like_transpos"/>
</dbReference>
<evidence type="ECO:0000256" key="5">
    <source>
        <dbReference type="SAM" id="MobiDB-lite"/>
    </source>
</evidence>
<comment type="similarity">
    <text evidence="1">Belongs to the transposase 7 family.</text>
</comment>
<organism evidence="8 9">
    <name type="scientific">Nonomuraea mesophila</name>
    <dbReference type="NCBI Taxonomy" id="2530382"/>
    <lineage>
        <taxon>Bacteria</taxon>
        <taxon>Bacillati</taxon>
        <taxon>Actinomycetota</taxon>
        <taxon>Actinomycetes</taxon>
        <taxon>Streptosporangiales</taxon>
        <taxon>Streptosporangiaceae</taxon>
        <taxon>Nonomuraea</taxon>
    </lineage>
</organism>
<gene>
    <name evidence="8" type="ORF">E1295_04175</name>
</gene>
<dbReference type="Pfam" id="PF13700">
    <property type="entry name" value="DUF4158"/>
    <property type="match status" value="1"/>
</dbReference>
<evidence type="ECO:0000256" key="2">
    <source>
        <dbReference type="ARBA" id="ARBA00022578"/>
    </source>
</evidence>
<dbReference type="RefSeq" id="WP_132628322.1">
    <property type="nucleotide sequence ID" value="NZ_SMLD01000007.1"/>
</dbReference>
<sequence length="1067" mass="117025">MPAEFLSDEQRSAYARFSEMPSLPDMEKFFFLDAFDREVIGRSRQDSHRLGVAIQIGTVRYKGLFLEDPLEVPWPVVDYLAEQLGIGDPSQVKRYGERPKTVYEHAWMIRDAYGYHDFDDRESWQGRALSKRFLTFLHGRAWTHAEGPTALFDQSVAWLRRHRVLLPGVTVLERLVGSVRERADERLYATVTRQVERADAGLPRALSGLLVVPEGARISELERLRQAPKRQSGTEMAKALKRVDDIAAFRLGRVRVDKVPVRRMKTLAKYGAGTKAPLLARLAEPRKTATMLGVTRSLEAEAIDDALDLFALLMATRLISPARRKSAGERLAMLPKLEKASKLLSRAGRVLVEQLDLVAEVGADLDVAALWTAVVAEAGASKEQVLAALEQVEELVPEDNGAAEAALRAALVDKYNTVRPFLKLLGESKALGAAAGGRKVLAAVRRLPELARRHVSRKPLLSKEIDASLVSAAWKRPVFANSDLPAGAVDRDAYVVCVLEALFRALQVRDVFAAPSLRWADPRAHLLDGKAWEAISEDVLASLSLTDPVEAHLDAKLLALDAAWKQMAGRLTEAGDDALVRVVTPADGHARLSVEKLGALGESPSLKWLRAACQAMLPRIDLPELLLEVHSWTGFLDAYVHLADVSTRMHDLPRSLVALLISEACNVGLTPVIKDGDEALTRSRLSHVDQNYVRAETHAAANAILIEAQRGVPLVKLWGGGLLASVDGLRFVVPVQTINAAPSPKYFGYKRGLTLLNAVNDQVMGIGQVVVPGTPRDSLYILDCLINIDAGPQPEVVTTDQASDSDMVFGIFSMLGYRFAPRFADLGDQRFWRADLSDGTTPAYGPLEAIARNKINRQKIATQWSDMTRVAGSLVTNQVRAYDLLRMFARNGRPTPLGQAFAEYGRIDKTLHLLSILDPIDDTYRRKLNKQLTVQESRHRLARKICHGGNGQIRKAYREGQEDQLAALGLVVNAVALWNSKYLSAAVDQLRAQGVPVKDEDAARLSPLGHAHLNVLGRYAIASSAPAGGLRQLGEIPDVPDSDADADEEGCSPSRPRQAGGPRESPA</sequence>
<dbReference type="GO" id="GO:0003677">
    <property type="term" value="F:DNA binding"/>
    <property type="evidence" value="ECO:0007669"/>
    <property type="project" value="UniProtKB-KW"/>
</dbReference>
<feature type="domain" description="Tn3 transposase DDE" evidence="6">
    <location>
        <begin position="624"/>
        <end position="1019"/>
    </location>
</feature>
<dbReference type="GO" id="GO:0004803">
    <property type="term" value="F:transposase activity"/>
    <property type="evidence" value="ECO:0007669"/>
    <property type="project" value="InterPro"/>
</dbReference>
<feature type="domain" description="DUF4158" evidence="7">
    <location>
        <begin position="5"/>
        <end position="178"/>
    </location>
</feature>
<keyword evidence="2" id="KW-0815">Transposition</keyword>
<dbReference type="Proteomes" id="UP000295136">
    <property type="component" value="Unassembled WGS sequence"/>
</dbReference>
<proteinExistence type="inferred from homology"/>
<protein>
    <submittedName>
        <fullName evidence="8">Tn3 family transposase</fullName>
    </submittedName>
</protein>
<keyword evidence="3" id="KW-0238">DNA-binding</keyword>
<evidence type="ECO:0000256" key="4">
    <source>
        <dbReference type="ARBA" id="ARBA00023172"/>
    </source>
</evidence>
<keyword evidence="9" id="KW-1185">Reference proteome</keyword>
<feature type="region of interest" description="Disordered" evidence="5">
    <location>
        <begin position="1030"/>
        <end position="1067"/>
    </location>
</feature>
<name>A0A4R5FVT0_9ACTN</name>
<evidence type="ECO:0000259" key="7">
    <source>
        <dbReference type="Pfam" id="PF13700"/>
    </source>
</evidence>
<evidence type="ECO:0000256" key="1">
    <source>
        <dbReference type="ARBA" id="ARBA00009402"/>
    </source>
</evidence>
<dbReference type="InterPro" id="IPR025296">
    <property type="entry name" value="DUF4158"/>
</dbReference>
<evidence type="ECO:0000259" key="6">
    <source>
        <dbReference type="Pfam" id="PF01526"/>
    </source>
</evidence>
<evidence type="ECO:0000313" key="8">
    <source>
        <dbReference type="EMBL" id="TDE58809.1"/>
    </source>
</evidence>
<dbReference type="GO" id="GO:0006313">
    <property type="term" value="P:DNA transposition"/>
    <property type="evidence" value="ECO:0007669"/>
    <property type="project" value="InterPro"/>
</dbReference>
<dbReference type="AlphaFoldDB" id="A0A4R5FVT0"/>
<dbReference type="EMBL" id="SMLD01000007">
    <property type="protein sequence ID" value="TDE58809.1"/>
    <property type="molecule type" value="Genomic_DNA"/>
</dbReference>
<reference evidence="8 9" key="1">
    <citation type="submission" date="2019-03" db="EMBL/GenBank/DDBJ databases">
        <title>Draft genome sequences of novel Actinobacteria.</title>
        <authorList>
            <person name="Sahin N."/>
            <person name="Ay H."/>
            <person name="Saygin H."/>
        </authorList>
    </citation>
    <scope>NUCLEOTIDE SEQUENCE [LARGE SCALE GENOMIC DNA]</scope>
    <source>
        <strain evidence="8 9">6K102</strain>
    </source>
</reference>
<feature type="compositionally biased region" description="Acidic residues" evidence="5">
    <location>
        <begin position="1038"/>
        <end position="1050"/>
    </location>
</feature>
<dbReference type="Pfam" id="PF01526">
    <property type="entry name" value="DDE_Tnp_Tn3"/>
    <property type="match status" value="1"/>
</dbReference>
<accession>A0A4R5FVT0</accession>
<comment type="caution">
    <text evidence="8">The sequence shown here is derived from an EMBL/GenBank/DDBJ whole genome shotgun (WGS) entry which is preliminary data.</text>
</comment>
<evidence type="ECO:0000256" key="3">
    <source>
        <dbReference type="ARBA" id="ARBA00023125"/>
    </source>
</evidence>
<keyword evidence="4" id="KW-0233">DNA recombination</keyword>
<evidence type="ECO:0000313" key="9">
    <source>
        <dbReference type="Proteomes" id="UP000295136"/>
    </source>
</evidence>
<dbReference type="NCBIfam" id="NF033527">
    <property type="entry name" value="transpos_Tn3"/>
    <property type="match status" value="1"/>
</dbReference>